<dbReference type="PANTHER" id="PTHR43711:SF1">
    <property type="entry name" value="HISTIDINE KINASE 1"/>
    <property type="match status" value="1"/>
</dbReference>
<evidence type="ECO:0000256" key="5">
    <source>
        <dbReference type="ARBA" id="ARBA00022679"/>
    </source>
</evidence>
<dbReference type="FunFam" id="3.30.565.10:FF:000006">
    <property type="entry name" value="Sensor histidine kinase WalK"/>
    <property type="match status" value="1"/>
</dbReference>
<reference evidence="14" key="1">
    <citation type="journal article" date="2013" name="Proc. Natl. Acad. Sci. U.S.A.">
        <title>Improving the coverage of the cyanobacterial phylum using diversity-driven genome sequencing.</title>
        <authorList>
            <person name="Shih P.M."/>
            <person name="Wu D."/>
            <person name="Latifi A."/>
            <person name="Axen S.D."/>
            <person name="Fewer D.P."/>
            <person name="Talla E."/>
            <person name="Calteau A."/>
            <person name="Cai F."/>
            <person name="Tandeau de Marsac N."/>
            <person name="Rippka R."/>
            <person name="Herdman M."/>
            <person name="Sivonen K."/>
            <person name="Coursin T."/>
            <person name="Laurent T."/>
            <person name="Goodwin L."/>
            <person name="Nolan M."/>
            <person name="Davenport K.W."/>
            <person name="Han C.S."/>
            <person name="Rubin E.M."/>
            <person name="Eisen J.A."/>
            <person name="Woyke T."/>
            <person name="Gugger M."/>
            <person name="Kerfeld C.A."/>
        </authorList>
    </citation>
    <scope>NUCLEOTIDE SEQUENCE [LARGE SCALE GENOMIC DNA]</scope>
    <source>
        <strain evidence="14">ATCC 27899 / PCC 7122</strain>
    </source>
</reference>
<feature type="transmembrane region" description="Helical" evidence="10">
    <location>
        <begin position="177"/>
        <end position="196"/>
    </location>
</feature>
<dbReference type="InterPro" id="IPR005467">
    <property type="entry name" value="His_kinase_dom"/>
</dbReference>
<dbReference type="SUPFAM" id="SSF55874">
    <property type="entry name" value="ATPase domain of HSP90 chaperone/DNA topoisomerase II/histidine kinase"/>
    <property type="match status" value="1"/>
</dbReference>
<dbReference type="InterPro" id="IPR003594">
    <property type="entry name" value="HATPase_dom"/>
</dbReference>
<dbReference type="InterPro" id="IPR004358">
    <property type="entry name" value="Sig_transdc_His_kin-like_C"/>
</dbReference>
<keyword evidence="8 10" id="KW-0472">Membrane</keyword>
<dbReference type="PANTHER" id="PTHR43711">
    <property type="entry name" value="TWO-COMPONENT HISTIDINE KINASE"/>
    <property type="match status" value="1"/>
</dbReference>
<dbReference type="PATRIC" id="fig|272123.3.peg.560"/>
<dbReference type="KEGG" id="acy:Anacy_0516"/>
<dbReference type="EMBL" id="CP003659">
    <property type="protein sequence ID" value="AFZ56113.1"/>
    <property type="molecule type" value="Genomic_DNA"/>
</dbReference>
<dbReference type="PRINTS" id="PR00344">
    <property type="entry name" value="BCTRLSENSOR"/>
</dbReference>
<dbReference type="InterPro" id="IPR036890">
    <property type="entry name" value="HATPase_C_sf"/>
</dbReference>
<dbReference type="PROSITE" id="PS50885">
    <property type="entry name" value="HAMP"/>
    <property type="match status" value="1"/>
</dbReference>
<dbReference type="Proteomes" id="UP000010474">
    <property type="component" value="Chromosome"/>
</dbReference>
<keyword evidence="5" id="KW-0808">Transferase</keyword>
<evidence type="ECO:0000313" key="14">
    <source>
        <dbReference type="Proteomes" id="UP000010474"/>
    </source>
</evidence>
<evidence type="ECO:0000256" key="6">
    <source>
        <dbReference type="ARBA" id="ARBA00022777"/>
    </source>
</evidence>
<comment type="function">
    <text evidence="9">Photoreceptor which exists in two forms that are reversibly interconvertible by light: the R form that absorbs maximally in the red region of the spectrum and the FR form that absorbs maximally in the far-red region.</text>
</comment>
<keyword evidence="10" id="KW-1133">Transmembrane helix</keyword>
<proteinExistence type="predicted"/>
<dbReference type="OrthoDB" id="9763461at2"/>
<dbReference type="STRING" id="272123.Anacy_0516"/>
<dbReference type="CDD" id="cd06225">
    <property type="entry name" value="HAMP"/>
    <property type="match status" value="1"/>
</dbReference>
<evidence type="ECO:0000256" key="8">
    <source>
        <dbReference type="ARBA" id="ARBA00023136"/>
    </source>
</evidence>
<dbReference type="AlphaFoldDB" id="K9ZA85"/>
<evidence type="ECO:0000259" key="11">
    <source>
        <dbReference type="PROSITE" id="PS50109"/>
    </source>
</evidence>
<protein>
    <recommendedName>
        <fullName evidence="3">histidine kinase</fullName>
        <ecNumber evidence="3">2.7.13.3</ecNumber>
    </recommendedName>
</protein>
<dbReference type="SUPFAM" id="SSF47384">
    <property type="entry name" value="Homodimeric domain of signal transducing histidine kinase"/>
    <property type="match status" value="1"/>
</dbReference>
<evidence type="ECO:0000256" key="1">
    <source>
        <dbReference type="ARBA" id="ARBA00000085"/>
    </source>
</evidence>
<dbReference type="Pfam" id="PF02518">
    <property type="entry name" value="HATPase_c"/>
    <property type="match status" value="1"/>
</dbReference>
<dbReference type="EC" id="2.7.13.3" evidence="3"/>
<keyword evidence="10" id="KW-0812">Transmembrane</keyword>
<keyword evidence="14" id="KW-1185">Reference proteome</keyword>
<dbReference type="SMART" id="SM00387">
    <property type="entry name" value="HATPase_c"/>
    <property type="match status" value="1"/>
</dbReference>
<dbReference type="GO" id="GO:0000155">
    <property type="term" value="F:phosphorelay sensor kinase activity"/>
    <property type="evidence" value="ECO:0007669"/>
    <property type="project" value="InterPro"/>
</dbReference>
<name>K9ZA85_ANACC</name>
<keyword evidence="4" id="KW-0597">Phosphoprotein</keyword>
<dbReference type="eggNOG" id="COG2205">
    <property type="taxonomic scope" value="Bacteria"/>
</dbReference>
<dbReference type="RefSeq" id="WP_015212768.1">
    <property type="nucleotide sequence ID" value="NC_019771.1"/>
</dbReference>
<feature type="domain" description="Histidine kinase" evidence="11">
    <location>
        <begin position="259"/>
        <end position="474"/>
    </location>
</feature>
<keyword evidence="7" id="KW-0902">Two-component regulatory system</keyword>
<organism evidence="13 14">
    <name type="scientific">Anabaena cylindrica (strain ATCC 27899 / PCC 7122)</name>
    <dbReference type="NCBI Taxonomy" id="272123"/>
    <lineage>
        <taxon>Bacteria</taxon>
        <taxon>Bacillati</taxon>
        <taxon>Cyanobacteriota</taxon>
        <taxon>Cyanophyceae</taxon>
        <taxon>Nostocales</taxon>
        <taxon>Nostocaceae</taxon>
        <taxon>Anabaena</taxon>
    </lineage>
</organism>
<dbReference type="Gene3D" id="6.10.340.10">
    <property type="match status" value="1"/>
</dbReference>
<dbReference type="Gene3D" id="1.10.287.130">
    <property type="match status" value="1"/>
</dbReference>
<dbReference type="FunFam" id="1.10.287.130:FF:000001">
    <property type="entry name" value="Two-component sensor histidine kinase"/>
    <property type="match status" value="1"/>
</dbReference>
<dbReference type="Pfam" id="PF00512">
    <property type="entry name" value="HisKA"/>
    <property type="match status" value="1"/>
</dbReference>
<evidence type="ECO:0000256" key="10">
    <source>
        <dbReference type="SAM" id="Phobius"/>
    </source>
</evidence>
<feature type="domain" description="HAMP" evidence="12">
    <location>
        <begin position="197"/>
        <end position="251"/>
    </location>
</feature>
<dbReference type="CDD" id="cd00082">
    <property type="entry name" value="HisKA"/>
    <property type="match status" value="1"/>
</dbReference>
<dbReference type="Gene3D" id="3.30.565.10">
    <property type="entry name" value="Histidine kinase-like ATPase, C-terminal domain"/>
    <property type="match status" value="1"/>
</dbReference>
<keyword evidence="6 13" id="KW-0418">Kinase</keyword>
<dbReference type="SMART" id="SM00388">
    <property type="entry name" value="HisKA"/>
    <property type="match status" value="1"/>
</dbReference>
<dbReference type="PROSITE" id="PS50109">
    <property type="entry name" value="HIS_KIN"/>
    <property type="match status" value="1"/>
</dbReference>
<dbReference type="InterPro" id="IPR003660">
    <property type="entry name" value="HAMP_dom"/>
</dbReference>
<feature type="transmembrane region" description="Helical" evidence="10">
    <location>
        <begin position="20"/>
        <end position="41"/>
    </location>
</feature>
<dbReference type="InterPro" id="IPR050736">
    <property type="entry name" value="Sensor_HK_Regulatory"/>
</dbReference>
<sequence>MKQISKVWQKIDIFSLRLRLTIGIALVSALGLGGLASWTSWKMQQILITSHKYNIAQIADRLPQDVQLYSEMYPLETSLQKAINNLTTTDTFLWIKGTDKKIIGKSSNWNLLPDITATELMSLTEMSVQPELIKVSQRYYILCGGALPLKGKALGNLFLVQDVTREQTMFLGMVKSLAIVSILVIIVISLAIAFYIQRSLQPLRQLNQMTAVISLADLGQAQLYLEHAPSEVKELTQTFNMMLARLAQSWEQERQFVSNVSHELRTPLTIVHGYLQSVLRRQHNLTSAQQEALETAAIETEHTIRLLQDLLDLARADSGYLHLRRELCLLNDLVAEVVSMAEKYSDRIIEIESINQLIEARIDYNRLKQVLLNLIDNAVKYSPAETPVMIKLHLQGEEAVIQVCDQGYGIPLQHQSRIFERFYRVDEARTSSTGGCGLGLSIVKTLVESMGGNVSVRSRQGKGSTFTITIPASSSQ</sequence>
<comment type="subcellular location">
    <subcellularLocation>
        <location evidence="2">Membrane</location>
    </subcellularLocation>
</comment>
<accession>K9ZA85</accession>
<comment type="catalytic activity">
    <reaction evidence="1">
        <text>ATP + protein L-histidine = ADP + protein N-phospho-L-histidine.</text>
        <dbReference type="EC" id="2.7.13.3"/>
    </reaction>
</comment>
<dbReference type="InterPro" id="IPR003661">
    <property type="entry name" value="HisK_dim/P_dom"/>
</dbReference>
<evidence type="ECO:0000313" key="13">
    <source>
        <dbReference type="EMBL" id="AFZ56113.1"/>
    </source>
</evidence>
<evidence type="ECO:0000256" key="7">
    <source>
        <dbReference type="ARBA" id="ARBA00023012"/>
    </source>
</evidence>
<evidence type="ECO:0000256" key="3">
    <source>
        <dbReference type="ARBA" id="ARBA00012438"/>
    </source>
</evidence>
<dbReference type="InterPro" id="IPR036097">
    <property type="entry name" value="HisK_dim/P_sf"/>
</dbReference>
<dbReference type="CDD" id="cd00075">
    <property type="entry name" value="HATPase"/>
    <property type="match status" value="1"/>
</dbReference>
<evidence type="ECO:0000256" key="9">
    <source>
        <dbReference type="ARBA" id="ARBA00055745"/>
    </source>
</evidence>
<gene>
    <name evidence="13" type="ordered locus">Anacy_0516</name>
</gene>
<evidence type="ECO:0000256" key="2">
    <source>
        <dbReference type="ARBA" id="ARBA00004370"/>
    </source>
</evidence>
<evidence type="ECO:0000259" key="12">
    <source>
        <dbReference type="PROSITE" id="PS50885"/>
    </source>
</evidence>
<dbReference type="HOGENOM" id="CLU_000445_89_6_3"/>
<dbReference type="GO" id="GO:0016020">
    <property type="term" value="C:membrane"/>
    <property type="evidence" value="ECO:0007669"/>
    <property type="project" value="UniProtKB-SubCell"/>
</dbReference>
<evidence type="ECO:0000256" key="4">
    <source>
        <dbReference type="ARBA" id="ARBA00022553"/>
    </source>
</evidence>